<evidence type="ECO:0000313" key="3">
    <source>
        <dbReference type="Ensembl" id="ENSNFUP00015040468.1"/>
    </source>
</evidence>
<dbReference type="Ensembl" id="ENSNFUT00015042244.1">
    <property type="protein sequence ID" value="ENSNFUP00015040468.1"/>
    <property type="gene ID" value="ENSNFUG00015019413.1"/>
</dbReference>
<evidence type="ECO:0000256" key="2">
    <source>
        <dbReference type="SAM" id="MobiDB-lite"/>
    </source>
</evidence>
<proteinExistence type="predicted"/>
<dbReference type="SUPFAM" id="SSF53098">
    <property type="entry name" value="Ribonuclease H-like"/>
    <property type="match status" value="1"/>
</dbReference>
<reference evidence="3" key="1">
    <citation type="submission" date="2025-08" db="UniProtKB">
        <authorList>
            <consortium name="Ensembl"/>
        </authorList>
    </citation>
    <scope>IDENTIFICATION</scope>
</reference>
<keyword evidence="4" id="KW-1185">Reference proteome</keyword>
<dbReference type="AlphaFoldDB" id="A0A8C6P9F3"/>
<evidence type="ECO:0008006" key="5">
    <source>
        <dbReference type="Google" id="ProtNLM"/>
    </source>
</evidence>
<dbReference type="PANTHER" id="PTHR45913">
    <property type="entry name" value="EPM2A-INTERACTING PROTEIN 1"/>
    <property type="match status" value="1"/>
</dbReference>
<dbReference type="GeneTree" id="ENSGT00940000160436"/>
<feature type="coiled-coil region" evidence="1">
    <location>
        <begin position="421"/>
        <end position="448"/>
    </location>
</feature>
<evidence type="ECO:0000256" key="1">
    <source>
        <dbReference type="SAM" id="Coils"/>
    </source>
</evidence>
<feature type="compositionally biased region" description="Polar residues" evidence="2">
    <location>
        <begin position="22"/>
        <end position="33"/>
    </location>
</feature>
<sequence length="608" mass="69336">YAHFFCIRDNEQKPTDHAAADTENSGEPPSTSVAGGGAHKLRCKAQLNQPLPKFRRYREEYIQYGFTCTVKNEIQYPQCVLCTELLANESFKPAKMLRHLKTKHSSFAAKPADFFRREERAFQSQKKVMTNQKTISAKAQKASYEVAYLIAQAKKPHTIGEILIKPAAIAMSQIMHGDKQAQELKAVPLSDGTISRRITEMVQDIKSQLIDRVKRGKYLLVFLRYSFDGKPRDMLFCTTLSAKCTGEDIFTEIDKKLKEEGLSWDECISVSTDGAAAMLGNDKGLKATVVQVAPHINFTHCIIHREVLASKSLDPELKTVLESANKIVNHIKSRSLNTRLFAALCNEMGSEHQSLLFHTEVRWLSRGNVLWRLFELRDEVRLFLLEHGSHLAAHLTDPDWLTGLAYLACIFDKLNGLNTSLQVENANIMSLNDKINTFKRKLDRWSARVKTGCFDMFPELEEFMEKNDLCVNTVKGFITMHLQTLLEHFIKFFPEETAPEKYDWIRCPFTVTSTHHLSSDIEDALVELSSDRTLKSAFNSKMLAEFWISVEREYPQLSKATFSTLTNIKNKYRSRLNVQDDLRVAISKIKPRMDLLGSKHIAHPSHTI</sequence>
<keyword evidence="1" id="KW-0175">Coiled coil</keyword>
<organism evidence="3 4">
    <name type="scientific">Nothobranchius furzeri</name>
    <name type="common">Turquoise killifish</name>
    <dbReference type="NCBI Taxonomy" id="105023"/>
    <lineage>
        <taxon>Eukaryota</taxon>
        <taxon>Metazoa</taxon>
        <taxon>Chordata</taxon>
        <taxon>Craniata</taxon>
        <taxon>Vertebrata</taxon>
        <taxon>Euteleostomi</taxon>
        <taxon>Actinopterygii</taxon>
        <taxon>Neopterygii</taxon>
        <taxon>Teleostei</taxon>
        <taxon>Neoteleostei</taxon>
        <taxon>Acanthomorphata</taxon>
        <taxon>Ovalentaria</taxon>
        <taxon>Atherinomorphae</taxon>
        <taxon>Cyprinodontiformes</taxon>
        <taxon>Nothobranchiidae</taxon>
        <taxon>Nothobranchius</taxon>
    </lineage>
</organism>
<evidence type="ECO:0000313" key="4">
    <source>
        <dbReference type="Proteomes" id="UP000694548"/>
    </source>
</evidence>
<feature type="region of interest" description="Disordered" evidence="2">
    <location>
        <begin position="8"/>
        <end position="38"/>
    </location>
</feature>
<dbReference type="InterPro" id="IPR012337">
    <property type="entry name" value="RNaseH-like_sf"/>
</dbReference>
<dbReference type="PANTHER" id="PTHR45913:SF19">
    <property type="entry name" value="LOW QUALITY PROTEIN: ZINC FINGER BED DOMAIN-CONTAINING PROTEIN 5-LIKE"/>
    <property type="match status" value="1"/>
</dbReference>
<reference evidence="3" key="2">
    <citation type="submission" date="2025-09" db="UniProtKB">
        <authorList>
            <consortium name="Ensembl"/>
        </authorList>
    </citation>
    <scope>IDENTIFICATION</scope>
</reference>
<feature type="compositionally biased region" description="Basic and acidic residues" evidence="2">
    <location>
        <begin position="8"/>
        <end position="20"/>
    </location>
</feature>
<name>A0A8C6P9F3_NOTFU</name>
<protein>
    <recommendedName>
        <fullName evidence="5">DUF4371 domain-containing protein</fullName>
    </recommendedName>
</protein>
<dbReference type="Proteomes" id="UP000694548">
    <property type="component" value="Unassembled WGS sequence"/>
</dbReference>
<accession>A0A8C6P9F3</accession>